<name>A0ABT1S511_9FIRM</name>
<dbReference type="EMBL" id="JANGAC010000001">
    <property type="protein sequence ID" value="MCQ4921549.1"/>
    <property type="molecule type" value="Genomic_DNA"/>
</dbReference>
<gene>
    <name evidence="1" type="ORF">NE686_00505</name>
</gene>
<accession>A0ABT1S511</accession>
<protein>
    <submittedName>
        <fullName evidence="1">Phage portal protein</fullName>
    </submittedName>
</protein>
<dbReference type="Proteomes" id="UP001524478">
    <property type="component" value="Unassembled WGS sequence"/>
</dbReference>
<sequence>MINYNELLKAELQGVYGDFLKKVNKINEWYEIYEGNQEWETNNNLDYEPTKKITNLIKKLIDTRARFMFGREPFFDVRPIIKDKKGETIHQDQAQEKEDLLYKILAENKFHSKLLKARKDCSIGGKVAIKLWGHKDVGLKIIFSPAQEFFPQYNLDDVDQLEKVVFLYALNNESLPENQRIKKQVWEMQGNKCLLNESTHDGRGKTVSIEYQDHNTKLDFIPVVIIQNGGLTGETEGISDVASLWDNQDNYNKLTSDDIDALKFQMFGQDVVTDADEESLKNIKVAPGAMIDLQTDIAQANEGRQAKMERLESGFSYKDKFEDTVDRLKNDMYDTLDVPNVNLEQLKGIMQSGKSMKALYWGLMAVCDEDWTEWGPALEQMVNHIFKMVDVYNLYGARAIAKYETTLNIERYYPIQEDEDSQKRVDMEEVIAEVRSRRSYMNKWGEYEDIESELEQIQLEKQMLQDSYTKDLNNDLDDETDID</sequence>
<evidence type="ECO:0000313" key="1">
    <source>
        <dbReference type="EMBL" id="MCQ4921549.1"/>
    </source>
</evidence>
<evidence type="ECO:0000313" key="2">
    <source>
        <dbReference type="Proteomes" id="UP001524478"/>
    </source>
</evidence>
<keyword evidence="2" id="KW-1185">Reference proteome</keyword>
<organism evidence="1 2">
    <name type="scientific">Tissierella carlieri</name>
    <dbReference type="NCBI Taxonomy" id="689904"/>
    <lineage>
        <taxon>Bacteria</taxon>
        <taxon>Bacillati</taxon>
        <taxon>Bacillota</taxon>
        <taxon>Tissierellia</taxon>
        <taxon>Tissierellales</taxon>
        <taxon>Tissierellaceae</taxon>
        <taxon>Tissierella</taxon>
    </lineage>
</organism>
<comment type="caution">
    <text evidence="1">The sequence shown here is derived from an EMBL/GenBank/DDBJ whole genome shotgun (WGS) entry which is preliminary data.</text>
</comment>
<reference evidence="1 2" key="1">
    <citation type="submission" date="2022-06" db="EMBL/GenBank/DDBJ databases">
        <title>Isolation of gut microbiota from human fecal samples.</title>
        <authorList>
            <person name="Pamer E.G."/>
            <person name="Barat B."/>
            <person name="Waligurski E."/>
            <person name="Medina S."/>
            <person name="Paddock L."/>
            <person name="Mostad J."/>
        </authorList>
    </citation>
    <scope>NUCLEOTIDE SEQUENCE [LARGE SCALE GENOMIC DNA]</scope>
    <source>
        <strain evidence="1 2">DFI.7.95</strain>
    </source>
</reference>
<dbReference type="InterPro" id="IPR021145">
    <property type="entry name" value="Portal_protein_SPP1_Gp6-like"/>
</dbReference>
<dbReference type="Pfam" id="PF05133">
    <property type="entry name" value="SPP1_portal"/>
    <property type="match status" value="1"/>
</dbReference>
<proteinExistence type="predicted"/>